<keyword evidence="1" id="KW-0812">Transmembrane</keyword>
<keyword evidence="1" id="KW-0472">Membrane</keyword>
<gene>
    <name evidence="2" type="ORF">CLTEP_00730</name>
</gene>
<evidence type="ECO:0000313" key="2">
    <source>
        <dbReference type="EMBL" id="KYH35680.1"/>
    </source>
</evidence>
<reference evidence="2 3" key="1">
    <citation type="submission" date="2016-02" db="EMBL/GenBank/DDBJ databases">
        <title>Genome sequence of Clostridium tepidiprofundi DSM 19306.</title>
        <authorList>
            <person name="Poehlein A."/>
            <person name="Daniel R."/>
        </authorList>
    </citation>
    <scope>NUCLEOTIDE SEQUENCE [LARGE SCALE GENOMIC DNA]</scope>
    <source>
        <strain evidence="2 3">DSM 19306</strain>
    </source>
</reference>
<keyword evidence="1" id="KW-1133">Transmembrane helix</keyword>
<dbReference type="RefSeq" id="WP_066820849.1">
    <property type="nucleotide sequence ID" value="NZ_LTBA01000001.1"/>
</dbReference>
<organism evidence="2 3">
    <name type="scientific">Clostridium tepidiprofundi DSM 19306</name>
    <dbReference type="NCBI Taxonomy" id="1121338"/>
    <lineage>
        <taxon>Bacteria</taxon>
        <taxon>Bacillati</taxon>
        <taxon>Bacillota</taxon>
        <taxon>Clostridia</taxon>
        <taxon>Eubacteriales</taxon>
        <taxon>Clostridiaceae</taxon>
        <taxon>Clostridium</taxon>
    </lineage>
</organism>
<evidence type="ECO:0000256" key="1">
    <source>
        <dbReference type="SAM" id="Phobius"/>
    </source>
</evidence>
<name>A0A151B7B2_9CLOT</name>
<dbReference type="STRING" id="1121338.CLTEP_00730"/>
<sequence>MNNIDFFPEWYINKIHKRNNFILNIICLIFFILNICLIFKLMTNISIINALDNNIQLLKKNERSCKKLNNITSYCTINTTKYLMSLNISENNIDRINISGNDIKLCLHVNSYDEYKEMVKRLENLCKAKLKYVTPLIDVDNNNCFEVVLVKNDKN</sequence>
<dbReference type="AlphaFoldDB" id="A0A151B7B2"/>
<feature type="transmembrane region" description="Helical" evidence="1">
    <location>
        <begin position="21"/>
        <end position="42"/>
    </location>
</feature>
<evidence type="ECO:0000313" key="3">
    <source>
        <dbReference type="Proteomes" id="UP000075531"/>
    </source>
</evidence>
<accession>A0A151B7B2</accession>
<protein>
    <submittedName>
        <fullName evidence="2">Uncharacterized protein</fullName>
    </submittedName>
</protein>
<comment type="caution">
    <text evidence="2">The sequence shown here is derived from an EMBL/GenBank/DDBJ whole genome shotgun (WGS) entry which is preliminary data.</text>
</comment>
<dbReference type="Proteomes" id="UP000075531">
    <property type="component" value="Unassembled WGS sequence"/>
</dbReference>
<dbReference type="PATRIC" id="fig|1121338.3.peg.74"/>
<keyword evidence="3" id="KW-1185">Reference proteome</keyword>
<dbReference type="EMBL" id="LTBA01000001">
    <property type="protein sequence ID" value="KYH35680.1"/>
    <property type="molecule type" value="Genomic_DNA"/>
</dbReference>
<proteinExistence type="predicted"/>